<evidence type="ECO:0000313" key="1">
    <source>
        <dbReference type="EMBL" id="QTC91173.1"/>
    </source>
</evidence>
<dbReference type="AlphaFoldDB" id="A0A975BZW0"/>
<organism evidence="1 2">
    <name type="scientific">Brevundimonas goettingensis</name>
    <dbReference type="NCBI Taxonomy" id="2774190"/>
    <lineage>
        <taxon>Bacteria</taxon>
        <taxon>Pseudomonadati</taxon>
        <taxon>Pseudomonadota</taxon>
        <taxon>Alphaproteobacteria</taxon>
        <taxon>Caulobacterales</taxon>
        <taxon>Caulobacteraceae</taxon>
        <taxon>Brevundimonas</taxon>
    </lineage>
</organism>
<name>A0A975BZW0_9CAUL</name>
<dbReference type="RefSeq" id="WP_207870235.1">
    <property type="nucleotide sequence ID" value="NZ_CP062222.1"/>
</dbReference>
<evidence type="ECO:0000313" key="2">
    <source>
        <dbReference type="Proteomes" id="UP000663918"/>
    </source>
</evidence>
<dbReference type="KEGG" id="bgoe:IFJ75_18575"/>
<gene>
    <name evidence="1" type="ORF">IFJ75_18575</name>
</gene>
<dbReference type="EMBL" id="CP062222">
    <property type="protein sequence ID" value="QTC91173.1"/>
    <property type="molecule type" value="Genomic_DNA"/>
</dbReference>
<dbReference type="Proteomes" id="UP000663918">
    <property type="component" value="Chromosome"/>
</dbReference>
<accession>A0A975BZW0</accession>
<keyword evidence="2" id="KW-1185">Reference proteome</keyword>
<proteinExistence type="predicted"/>
<protein>
    <submittedName>
        <fullName evidence="1">Uncharacterized protein</fullName>
    </submittedName>
</protein>
<reference evidence="1" key="1">
    <citation type="submission" date="2020-09" db="EMBL/GenBank/DDBJ databases">
        <title>Brevundimonas sp. LVF2 isolated from a puddle in Goettingen, Germany.</title>
        <authorList>
            <person name="Friedrich I."/>
            <person name="Klassen A."/>
            <person name="Hannes N."/>
            <person name="Schneider D."/>
            <person name="Hertel R."/>
            <person name="Daniel R."/>
        </authorList>
    </citation>
    <scope>NUCLEOTIDE SEQUENCE</scope>
    <source>
        <strain evidence="1">LVF2</strain>
    </source>
</reference>
<sequence length="249" mass="27882">MEHLARRIDNLRGEFTAAGVETRVFLATWNQPFNGVDEIVFGDRFDDVMMIQPPTEEEVVEMIGLTTLADDRFGVRNTFYQYFLARLALNAVNLTGDYDFIVHTRSDLNIALGPFLPEWLARPDLYTTIHCREDGQAFINDQFSVAGPKVMLDAWTYRSLEDLRELFSTAVIPEDILQSMLTRSGITARQIQITQWELDPVRGSPYEPAPAPAPPEPELVPVESVAAFEPVAAPESQPENAPVTAIDAV</sequence>